<feature type="region of interest" description="Disordered" evidence="1">
    <location>
        <begin position="1"/>
        <end position="23"/>
    </location>
</feature>
<proteinExistence type="predicted"/>
<sequence length="72" mass="7998">MDPHLDPSSALVNPDLDKNAGPMEVEEPVSVHDAKAFAEKHLADLGQEEEDFAVCTWKIKGWRTLDKRITGP</sequence>
<keyword evidence="3" id="KW-1185">Reference proteome</keyword>
<dbReference type="AlphaFoldDB" id="A0A0F7S285"/>
<dbReference type="EMBL" id="CCFA01001116">
    <property type="protein sequence ID" value="CDW96982.1"/>
    <property type="molecule type" value="Genomic_DNA"/>
</dbReference>
<gene>
    <name evidence="2" type="primary">SSCI21460.1</name>
</gene>
<reference evidence="3" key="1">
    <citation type="submission" date="2014-06" db="EMBL/GenBank/DDBJ databases">
        <authorList>
            <person name="Berkman P.J."/>
        </authorList>
    </citation>
    <scope>NUCLEOTIDE SEQUENCE [LARGE SCALE GENOMIC DNA]</scope>
</reference>
<evidence type="ECO:0000313" key="3">
    <source>
        <dbReference type="Proteomes" id="UP000242770"/>
    </source>
</evidence>
<feature type="non-terminal residue" evidence="2">
    <location>
        <position position="72"/>
    </location>
</feature>
<name>A0A0F7S285_9BASI</name>
<protein>
    <submittedName>
        <fullName evidence="2">Uncharacterized protein</fullName>
    </submittedName>
</protein>
<evidence type="ECO:0000313" key="2">
    <source>
        <dbReference type="EMBL" id="CDW96982.1"/>
    </source>
</evidence>
<dbReference type="STRING" id="49012.A0A0F7S285"/>
<accession>A0A0F7S285</accession>
<organism evidence="2 3">
    <name type="scientific">Sporisorium scitamineum</name>
    <dbReference type="NCBI Taxonomy" id="49012"/>
    <lineage>
        <taxon>Eukaryota</taxon>
        <taxon>Fungi</taxon>
        <taxon>Dikarya</taxon>
        <taxon>Basidiomycota</taxon>
        <taxon>Ustilaginomycotina</taxon>
        <taxon>Ustilaginomycetes</taxon>
        <taxon>Ustilaginales</taxon>
        <taxon>Ustilaginaceae</taxon>
        <taxon>Sporisorium</taxon>
    </lineage>
</organism>
<evidence type="ECO:0000256" key="1">
    <source>
        <dbReference type="SAM" id="MobiDB-lite"/>
    </source>
</evidence>
<dbReference type="Proteomes" id="UP000242770">
    <property type="component" value="Unassembled WGS sequence"/>
</dbReference>